<dbReference type="EMBL" id="CP021920">
    <property type="protein sequence ID" value="ASB88708.1"/>
    <property type="molecule type" value="Genomic_DNA"/>
</dbReference>
<keyword evidence="2" id="KW-1185">Reference proteome</keyword>
<dbReference type="Proteomes" id="UP000196877">
    <property type="component" value="Chromosome"/>
</dbReference>
<protein>
    <submittedName>
        <fullName evidence="1">Uncharacterized protein</fullName>
    </submittedName>
</protein>
<accession>A0ABN5AD60</accession>
<organism evidence="1 2">
    <name type="scientific">Bacillus sonorensis</name>
    <dbReference type="NCBI Taxonomy" id="119858"/>
    <lineage>
        <taxon>Bacteria</taxon>
        <taxon>Bacillati</taxon>
        <taxon>Bacillota</taxon>
        <taxon>Bacilli</taxon>
        <taxon>Bacillales</taxon>
        <taxon>Bacillaceae</taxon>
        <taxon>Bacillus</taxon>
    </lineage>
</organism>
<evidence type="ECO:0000313" key="1">
    <source>
        <dbReference type="EMBL" id="ASB88708.1"/>
    </source>
</evidence>
<sequence>MRESLRGKNSDVKFAVKINKPKRTSVFWVEFINVLSQLIYTHSQTTLISISALVVKPIYTLLCISKVATIVLQFSLFCQ</sequence>
<evidence type="ECO:0000313" key="2">
    <source>
        <dbReference type="Proteomes" id="UP000196877"/>
    </source>
</evidence>
<reference evidence="1 2" key="1">
    <citation type="submission" date="2017-06" db="EMBL/GenBank/DDBJ databases">
        <title>Genome sequence of Bacillus sonorensis strain SRCM101395.</title>
        <authorList>
            <person name="Cho S.H."/>
        </authorList>
    </citation>
    <scope>NUCLEOTIDE SEQUENCE [LARGE SCALE GENOMIC DNA]</scope>
    <source>
        <strain evidence="1 2">SRCM101395</strain>
    </source>
</reference>
<gene>
    <name evidence="1" type="ORF">S101395_02200</name>
</gene>
<name>A0ABN5AD60_9BACI</name>
<proteinExistence type="predicted"/>